<accession>A0A2S5AE71</accession>
<dbReference type="NCBIfam" id="TIGR04131">
    <property type="entry name" value="Bac_Flav_CTERM"/>
    <property type="match status" value="1"/>
</dbReference>
<sequence length="1653" mass="178550">MKKIALLLFVFISISCFAQFSKTHYIPPITASSNNIVNDHYLYISTPNTNNVNFKIIENGGAIITGVVSNSNPYIYSIGSGSSSQLFTPKNIIGKISNKGYTIEAEDLIYVSMRTNAGGGAHAGGLVSKGNSALGKIFRLGAMLNPNVDSSLLNFASILATENNTKVTISDFPIGTIFTDGTIYTAPITVTLNKNESYVMGLENYSGNNFPSNCSKIIGALVESDKSVVVNSGSFGGTNSTSTNGRDVGFDQIVSFDKTGKDYVFVKGIGTDELERVLLIAQIPNTDVFLNGSTTPYTTLANPGDYVVIDGSQFINSNLYASTTENVFAYQSIAGSNVPANQNLFFVPPLNCATPNSVDNIPSIQSIGNVTYNGSLNIVTETGALVKVYQNGILTSAGAATAITGNPGFERYSVSGLKGNISVKSTKQVYVSYFGTNGAATYGGYYSGFDLKPEVVSDKISVTNSSCIPNVVLKINTLSSYDTFQWYENDVAIPGATNNSFTPTTPGYYQVRGAISGCPSNGFIFSDKIPVSECPTNQDNDKSCDNIDLDNDNDGILNCTESFGNQNIDVSNSNAGNIINNTYSNSFTGVTTTTGTDLPIGTFTGSADGSFITEIPAGKDNSVTYKMTFAKPMSVGIEYVSTANATDLLNSNAEYVINSEVNKTITVLNPDNQLLIDVNYDGIYETGVTEYSSFEIRFRLNNTIPLAAGTGTFKVLTYLANSISITHKNLSETEPNKSSFKFFAPCIPKDSDNDGIPDQIDTDSDNDGIQDIIEAQVNATVVISNTDTNNNGIDNVFEPGLTPVDSDNDGVLDYLDLDSDNDGILDSVETENDLDADGIRNYRDLDSDKDLCSDVIEAGFTDADADGKFGNSPLTVDLNGLVIGAPYSIPNPNYLISAPIVITKQPAIAPTCELQNALATIVDNGGNTYQWQLSTDGVNWNNLANDATYPDVTANPLIITGITNAMNGYKYRVVLNKTGNSCGLTSAETTLTILALPTVKDISIVQCDDDLDAISSFNLTVKNNEISTDFANETFTYYKTLSGANTADPTQLITTPLAFTNTTPGTMPVWARVVNKNGCFRTAQITLKVLATQIPITFKRTFEVCDDLLDLNGANNANNNKRDGVSTFNFSSVTTDIQALLPTVGNYSITYYRNQADALSELNVITDITNYRNIGYPNTQDIWVRVDSDVDNACFGLGPFVTLTVEKLPFANAVVIPRQCDDNQDGIFKFNTATLESTLLGSNQSFPVTVTYFDASNNPLKDANGILITSPFPATFDSNSQIIKAVVTNNSSLKCNDETTIEFIVDDLPEAFPIPVSLTSVCDDEIDPLTQDGKFRFDTSTFEATILGSQTGMIVKYYDENGNALSSPLPNPFQTKTQNIKVTVENPINTTCVATLIIPFIVDPLPNINLNTDKNDDELVCSNIPTFYIQLNAGIQDGSSTNNYTYVWSKDGIILPGETNYTLDVNTEGLYTVEVINSVGCGRSRKIQVTASDVAKIDSTIIVDMTDINTITVNVSGLGDYEYSLDEPTSYFQDSNFFTNVSAGIHTIYIRDKNGCGTIDRTIAVVSVPKFFTPNGDGYNDYWGVKGVNADFNSNSTIYIFDRYGKLLKQWVPSSSEGWDGTFNGSPMPGDDYWYTIKLEDGREAKGHFSLKR</sequence>
<feature type="domain" description="IgGFc-binding protein N-terminal" evidence="2">
    <location>
        <begin position="132"/>
        <end position="435"/>
    </location>
</feature>
<dbReference type="SUPFAM" id="SSF103647">
    <property type="entry name" value="TSP type-3 repeat"/>
    <property type="match status" value="2"/>
</dbReference>
<dbReference type="Pfam" id="PF13585">
    <property type="entry name" value="CHU_C"/>
    <property type="match status" value="1"/>
</dbReference>
<dbReference type="InterPro" id="IPR026341">
    <property type="entry name" value="T9SS_type_B"/>
</dbReference>
<dbReference type="Gene3D" id="2.60.40.10">
    <property type="entry name" value="Immunoglobulins"/>
    <property type="match status" value="1"/>
</dbReference>
<name>A0A2S5AE71_9FLAO</name>
<dbReference type="RefSeq" id="WP_103805067.1">
    <property type="nucleotide sequence ID" value="NZ_PQVG01000002.1"/>
</dbReference>
<comment type="caution">
    <text evidence="3">The sequence shown here is derived from an EMBL/GenBank/DDBJ whole genome shotgun (WGS) entry which is preliminary data.</text>
</comment>
<dbReference type="InterPro" id="IPR013783">
    <property type="entry name" value="Ig-like_fold"/>
</dbReference>
<organism evidence="3 4">
    <name type="scientific">Flavobacterium alvei</name>
    <dbReference type="NCBI Taxonomy" id="2080416"/>
    <lineage>
        <taxon>Bacteria</taxon>
        <taxon>Pseudomonadati</taxon>
        <taxon>Bacteroidota</taxon>
        <taxon>Flavobacteriia</taxon>
        <taxon>Flavobacteriales</taxon>
        <taxon>Flavobacteriaceae</taxon>
        <taxon>Flavobacterium</taxon>
    </lineage>
</organism>
<evidence type="ECO:0000259" key="2">
    <source>
        <dbReference type="Pfam" id="PF17517"/>
    </source>
</evidence>
<dbReference type="InterPro" id="IPR035234">
    <property type="entry name" value="IgGFc-bd_N"/>
</dbReference>
<dbReference type="EMBL" id="PQVG01000002">
    <property type="protein sequence ID" value="POY40881.1"/>
    <property type="molecule type" value="Genomic_DNA"/>
</dbReference>
<evidence type="ECO:0000256" key="1">
    <source>
        <dbReference type="SAM" id="SignalP"/>
    </source>
</evidence>
<gene>
    <name evidence="3" type="ORF">C3L50_05135</name>
</gene>
<dbReference type="GO" id="GO:0005509">
    <property type="term" value="F:calcium ion binding"/>
    <property type="evidence" value="ECO:0007669"/>
    <property type="project" value="InterPro"/>
</dbReference>
<proteinExistence type="predicted"/>
<dbReference type="Proteomes" id="UP000237310">
    <property type="component" value="Unassembled WGS sequence"/>
</dbReference>
<dbReference type="PROSITE" id="PS51257">
    <property type="entry name" value="PROKAR_LIPOPROTEIN"/>
    <property type="match status" value="1"/>
</dbReference>
<keyword evidence="4" id="KW-1185">Reference proteome</keyword>
<feature type="signal peptide" evidence="1">
    <location>
        <begin position="1"/>
        <end position="18"/>
    </location>
</feature>
<feature type="chain" id="PRO_5015404396" evidence="1">
    <location>
        <begin position="19"/>
        <end position="1653"/>
    </location>
</feature>
<dbReference type="Pfam" id="PF17517">
    <property type="entry name" value="IgGFc_binding"/>
    <property type="match status" value="1"/>
</dbReference>
<dbReference type="InterPro" id="IPR028974">
    <property type="entry name" value="TSP_type-3_rpt"/>
</dbReference>
<evidence type="ECO:0000313" key="4">
    <source>
        <dbReference type="Proteomes" id="UP000237310"/>
    </source>
</evidence>
<reference evidence="3 4" key="1">
    <citation type="submission" date="2018-01" db="EMBL/GenBank/DDBJ databases">
        <authorList>
            <person name="Gaut B.S."/>
            <person name="Morton B.R."/>
            <person name="Clegg M.T."/>
            <person name="Duvall M.R."/>
        </authorList>
    </citation>
    <scope>NUCLEOTIDE SEQUENCE [LARGE SCALE GENOMIC DNA]</scope>
    <source>
        <strain evidence="3 4">HR-AY</strain>
    </source>
</reference>
<protein>
    <submittedName>
        <fullName evidence="3">Gliding motility protein</fullName>
    </submittedName>
</protein>
<dbReference type="OrthoDB" id="9765926at2"/>
<keyword evidence="1" id="KW-0732">Signal</keyword>
<evidence type="ECO:0000313" key="3">
    <source>
        <dbReference type="EMBL" id="POY40881.1"/>
    </source>
</evidence>